<gene>
    <name evidence="3" type="ORF">FB45DRAFT_690387</name>
</gene>
<feature type="non-terminal residue" evidence="3">
    <location>
        <position position="251"/>
    </location>
</feature>
<dbReference type="EMBL" id="JARKIF010000049">
    <property type="protein sequence ID" value="KAJ7607487.1"/>
    <property type="molecule type" value="Genomic_DNA"/>
</dbReference>
<dbReference type="InterPro" id="IPR002125">
    <property type="entry name" value="CMP_dCMP_dom"/>
</dbReference>
<evidence type="ECO:0000313" key="3">
    <source>
        <dbReference type="EMBL" id="KAJ7607487.1"/>
    </source>
</evidence>
<accession>A0AAD7B184</accession>
<comment type="caution">
    <text evidence="3">The sequence shown here is derived from an EMBL/GenBank/DDBJ whole genome shotgun (WGS) entry which is preliminary data.</text>
</comment>
<keyword evidence="4" id="KW-1185">Reference proteome</keyword>
<organism evidence="3 4">
    <name type="scientific">Roridomyces roridus</name>
    <dbReference type="NCBI Taxonomy" id="1738132"/>
    <lineage>
        <taxon>Eukaryota</taxon>
        <taxon>Fungi</taxon>
        <taxon>Dikarya</taxon>
        <taxon>Basidiomycota</taxon>
        <taxon>Agaricomycotina</taxon>
        <taxon>Agaricomycetes</taxon>
        <taxon>Agaricomycetidae</taxon>
        <taxon>Agaricales</taxon>
        <taxon>Marasmiineae</taxon>
        <taxon>Mycenaceae</taxon>
        <taxon>Roridomyces</taxon>
    </lineage>
</organism>
<evidence type="ECO:0000256" key="1">
    <source>
        <dbReference type="SAM" id="MobiDB-lite"/>
    </source>
</evidence>
<dbReference type="InterPro" id="IPR016193">
    <property type="entry name" value="Cytidine_deaminase-like"/>
</dbReference>
<feature type="compositionally biased region" description="Basic and acidic residues" evidence="1">
    <location>
        <begin position="127"/>
        <end position="136"/>
    </location>
</feature>
<dbReference type="GO" id="GO:0003824">
    <property type="term" value="F:catalytic activity"/>
    <property type="evidence" value="ECO:0007669"/>
    <property type="project" value="InterPro"/>
</dbReference>
<dbReference type="GO" id="GO:0006139">
    <property type="term" value="P:nucleobase-containing compound metabolic process"/>
    <property type="evidence" value="ECO:0007669"/>
    <property type="project" value="UniProtKB-ARBA"/>
</dbReference>
<feature type="region of interest" description="Disordered" evidence="1">
    <location>
        <begin position="71"/>
        <end position="176"/>
    </location>
</feature>
<protein>
    <recommendedName>
        <fullName evidence="2">CMP/dCMP-type deaminase domain-containing protein</fullName>
    </recommendedName>
</protein>
<feature type="compositionally biased region" description="Basic and acidic residues" evidence="1">
    <location>
        <begin position="163"/>
        <end position="172"/>
    </location>
</feature>
<proteinExistence type="predicted"/>
<dbReference type="Proteomes" id="UP001221142">
    <property type="component" value="Unassembled WGS sequence"/>
</dbReference>
<dbReference type="SUPFAM" id="SSF53927">
    <property type="entry name" value="Cytidine deaminase-like"/>
    <property type="match status" value="1"/>
</dbReference>
<feature type="compositionally biased region" description="Low complexity" evidence="1">
    <location>
        <begin position="142"/>
        <end position="151"/>
    </location>
</feature>
<evidence type="ECO:0000259" key="2">
    <source>
        <dbReference type="Pfam" id="PF00383"/>
    </source>
</evidence>
<dbReference type="Gene3D" id="3.40.140.10">
    <property type="entry name" value="Cytidine Deaminase, domain 2"/>
    <property type="match status" value="1"/>
</dbReference>
<feature type="compositionally biased region" description="Low complexity" evidence="1">
    <location>
        <begin position="76"/>
        <end position="91"/>
    </location>
</feature>
<evidence type="ECO:0000313" key="4">
    <source>
        <dbReference type="Proteomes" id="UP001221142"/>
    </source>
</evidence>
<name>A0AAD7B184_9AGAR</name>
<reference evidence="3" key="1">
    <citation type="submission" date="2023-03" db="EMBL/GenBank/DDBJ databases">
        <title>Massive genome expansion in bonnet fungi (Mycena s.s.) driven by repeated elements and novel gene families across ecological guilds.</title>
        <authorList>
            <consortium name="Lawrence Berkeley National Laboratory"/>
            <person name="Harder C.B."/>
            <person name="Miyauchi S."/>
            <person name="Viragh M."/>
            <person name="Kuo A."/>
            <person name="Thoen E."/>
            <person name="Andreopoulos B."/>
            <person name="Lu D."/>
            <person name="Skrede I."/>
            <person name="Drula E."/>
            <person name="Henrissat B."/>
            <person name="Morin E."/>
            <person name="Kohler A."/>
            <person name="Barry K."/>
            <person name="LaButti K."/>
            <person name="Morin E."/>
            <person name="Salamov A."/>
            <person name="Lipzen A."/>
            <person name="Mereny Z."/>
            <person name="Hegedus B."/>
            <person name="Baldrian P."/>
            <person name="Stursova M."/>
            <person name="Weitz H."/>
            <person name="Taylor A."/>
            <person name="Grigoriev I.V."/>
            <person name="Nagy L.G."/>
            <person name="Martin F."/>
            <person name="Kauserud H."/>
        </authorList>
    </citation>
    <scope>NUCLEOTIDE SEQUENCE</scope>
    <source>
        <strain evidence="3">9284</strain>
    </source>
</reference>
<feature type="domain" description="CMP/dCMP-type deaminase" evidence="2">
    <location>
        <begin position="1"/>
        <end position="71"/>
    </location>
</feature>
<dbReference type="AlphaFoldDB" id="A0AAD7B184"/>
<dbReference type="Pfam" id="PF00383">
    <property type="entry name" value="dCMP_cyt_deam_1"/>
    <property type="match status" value="1"/>
</dbReference>
<sequence>MKKSQFYLSHCVEAASKSPMRYTLGSALVKGGKVISTGFNHQRPNYDAPGSCGTPASMHAEMACIFNATRGQGPVHKQQQGQQQQHQQKGHGNYEKQKGYYDGGSGRGGLDARRAPTSILPNAHHQRPQDHHHHDEEDQDQADSSSSSSSVDDSRGAGGKKRDRVDRVERGSRSRNPKLQGADLYVCRVNKSGEFGCARPCWRCVEWCAWAGVRRIFHWSVAEGRFVCVKVGGASEEDCYQTVADFRFLTG</sequence>